<keyword evidence="9" id="KW-1015">Disulfide bond</keyword>
<keyword evidence="12 13" id="KW-0807">Transducer</keyword>
<dbReference type="Gene3D" id="1.20.1070.10">
    <property type="entry name" value="Rhodopsin 7-helix transmembrane proteins"/>
    <property type="match status" value="1"/>
</dbReference>
<dbReference type="AlphaFoldDB" id="A0A8T2JWZ4"/>
<keyword evidence="10 13" id="KW-0675">Receptor</keyword>
<dbReference type="InterPro" id="IPR000276">
    <property type="entry name" value="GPCR_Rhodpsn"/>
</dbReference>
<name>A0A8T2JWZ4_9PIPI</name>
<evidence type="ECO:0000256" key="11">
    <source>
        <dbReference type="ARBA" id="ARBA00023180"/>
    </source>
</evidence>
<dbReference type="Proteomes" id="UP000812440">
    <property type="component" value="Chromosome 8_10"/>
</dbReference>
<reference evidence="16" key="1">
    <citation type="thesis" date="2020" institute="ProQuest LLC" country="789 East Eisenhower Parkway, Ann Arbor, MI, USA">
        <title>Comparative Genomics and Chromosome Evolution.</title>
        <authorList>
            <person name="Mudd A.B."/>
        </authorList>
    </citation>
    <scope>NUCLEOTIDE SEQUENCE</scope>
    <source>
        <strain evidence="16">Female2</strain>
        <tissue evidence="16">Blood</tissue>
    </source>
</reference>
<accession>A0A8T2JWZ4</accession>
<keyword evidence="2 14" id="KW-1003">Cell membrane</keyword>
<dbReference type="GO" id="GO:0004930">
    <property type="term" value="F:G protein-coupled receptor activity"/>
    <property type="evidence" value="ECO:0007669"/>
    <property type="project" value="UniProtKB-KW"/>
</dbReference>
<feature type="domain" description="G-protein coupled receptors family 1 profile" evidence="15">
    <location>
        <begin position="41"/>
        <end position="289"/>
    </location>
</feature>
<evidence type="ECO:0000256" key="9">
    <source>
        <dbReference type="ARBA" id="ARBA00023157"/>
    </source>
</evidence>
<feature type="transmembrane region" description="Helical" evidence="14">
    <location>
        <begin position="140"/>
        <end position="163"/>
    </location>
</feature>
<proteinExistence type="inferred from homology"/>
<keyword evidence="17" id="KW-1185">Reference proteome</keyword>
<evidence type="ECO:0000259" key="15">
    <source>
        <dbReference type="PROSITE" id="PS50262"/>
    </source>
</evidence>
<feature type="transmembrane region" description="Helical" evidence="14">
    <location>
        <begin position="62"/>
        <end position="86"/>
    </location>
</feature>
<keyword evidence="8 14" id="KW-0472">Membrane</keyword>
<dbReference type="OrthoDB" id="9444602at2759"/>
<keyword evidence="11" id="KW-0325">Glycoprotein</keyword>
<comment type="similarity">
    <text evidence="13">Belongs to the G-protein coupled receptor 1 family.</text>
</comment>
<protein>
    <recommendedName>
        <fullName evidence="14">Olfactory receptor</fullName>
    </recommendedName>
</protein>
<evidence type="ECO:0000256" key="10">
    <source>
        <dbReference type="ARBA" id="ARBA00023170"/>
    </source>
</evidence>
<evidence type="ECO:0000256" key="4">
    <source>
        <dbReference type="ARBA" id="ARBA00022692"/>
    </source>
</evidence>
<organism evidence="16 17">
    <name type="scientific">Hymenochirus boettgeri</name>
    <name type="common">Congo dwarf clawed frog</name>
    <dbReference type="NCBI Taxonomy" id="247094"/>
    <lineage>
        <taxon>Eukaryota</taxon>
        <taxon>Metazoa</taxon>
        <taxon>Chordata</taxon>
        <taxon>Craniata</taxon>
        <taxon>Vertebrata</taxon>
        <taxon>Euteleostomi</taxon>
        <taxon>Amphibia</taxon>
        <taxon>Batrachia</taxon>
        <taxon>Anura</taxon>
        <taxon>Pipoidea</taxon>
        <taxon>Pipidae</taxon>
        <taxon>Pipinae</taxon>
        <taxon>Hymenochirus</taxon>
    </lineage>
</organism>
<evidence type="ECO:0000256" key="13">
    <source>
        <dbReference type="RuleBase" id="RU000688"/>
    </source>
</evidence>
<gene>
    <name evidence="16" type="ORF">GDO86_016415</name>
</gene>
<dbReference type="PRINTS" id="PR00237">
    <property type="entry name" value="GPCRRHODOPSN"/>
</dbReference>
<evidence type="ECO:0000313" key="16">
    <source>
        <dbReference type="EMBL" id="KAG8449755.1"/>
    </source>
</evidence>
<keyword evidence="3 14" id="KW-0716">Sensory transduction</keyword>
<keyword evidence="6 14" id="KW-1133">Transmembrane helix</keyword>
<feature type="transmembrane region" description="Helical" evidence="14">
    <location>
        <begin position="196"/>
        <end position="220"/>
    </location>
</feature>
<evidence type="ECO:0000256" key="12">
    <source>
        <dbReference type="ARBA" id="ARBA00023224"/>
    </source>
</evidence>
<evidence type="ECO:0000256" key="1">
    <source>
        <dbReference type="ARBA" id="ARBA00004651"/>
    </source>
</evidence>
<dbReference type="GO" id="GO:0005886">
    <property type="term" value="C:plasma membrane"/>
    <property type="evidence" value="ECO:0007669"/>
    <property type="project" value="UniProtKB-SubCell"/>
</dbReference>
<evidence type="ECO:0000313" key="17">
    <source>
        <dbReference type="Proteomes" id="UP000812440"/>
    </source>
</evidence>
<dbReference type="PANTHER" id="PTHR24242">
    <property type="entry name" value="G-PROTEIN COUPLED RECEPTOR"/>
    <property type="match status" value="1"/>
</dbReference>
<evidence type="ECO:0000256" key="5">
    <source>
        <dbReference type="ARBA" id="ARBA00022725"/>
    </source>
</evidence>
<dbReference type="PRINTS" id="PR00245">
    <property type="entry name" value="OLFACTORYR"/>
</dbReference>
<evidence type="ECO:0000256" key="2">
    <source>
        <dbReference type="ARBA" id="ARBA00022475"/>
    </source>
</evidence>
<dbReference type="PROSITE" id="PS50262">
    <property type="entry name" value="G_PROTEIN_RECEP_F1_2"/>
    <property type="match status" value="1"/>
</dbReference>
<evidence type="ECO:0000256" key="14">
    <source>
        <dbReference type="RuleBase" id="RU363047"/>
    </source>
</evidence>
<keyword evidence="7 13" id="KW-0297">G-protein coupled receptor</keyword>
<dbReference type="InterPro" id="IPR050939">
    <property type="entry name" value="Olfactory_GPCR1"/>
</dbReference>
<evidence type="ECO:0000256" key="8">
    <source>
        <dbReference type="ARBA" id="ARBA00023136"/>
    </source>
</evidence>
<keyword evidence="4 13" id="KW-0812">Transmembrane</keyword>
<comment type="subcellular location">
    <subcellularLocation>
        <location evidence="1 14">Cell membrane</location>
        <topology evidence="1 14">Multi-pass membrane protein</topology>
    </subcellularLocation>
</comment>
<dbReference type="InterPro" id="IPR017452">
    <property type="entry name" value="GPCR_Rhodpsn_7TM"/>
</dbReference>
<dbReference type="SUPFAM" id="SSF81321">
    <property type="entry name" value="Family A G protein-coupled receptor-like"/>
    <property type="match status" value="1"/>
</dbReference>
<dbReference type="InterPro" id="IPR000725">
    <property type="entry name" value="Olfact_rcpt"/>
</dbReference>
<dbReference type="FunFam" id="1.20.1070.10:FF:000010">
    <property type="entry name" value="Olfactory receptor"/>
    <property type="match status" value="1"/>
</dbReference>
<evidence type="ECO:0000256" key="3">
    <source>
        <dbReference type="ARBA" id="ARBA00022606"/>
    </source>
</evidence>
<dbReference type="EMBL" id="JAACNH010000003">
    <property type="protein sequence ID" value="KAG8449755.1"/>
    <property type="molecule type" value="Genomic_DNA"/>
</dbReference>
<sequence>MSSENQTMENLIRLLGFQMFRDYRISFLLLCCFLYCLIITVNIILSALIYSCPNLHHPMFFFLGHLSICDITLTTGIVPLMLPGILRGIVKISLAACIVQLQIYGTALTSECLLLVMMSFDRYLAICHPLRYTSIMNKHFCLQLVILCWTLGFTVTFSFVILLNRVEFCDTAIDHFICDYLPVLKFSQSDIFSVKLVQLLVSTTVVMFTSISLVVTYSYILTTILKITSISGRKKAFSTCSSHMAVVGTFLGSLFGIYIIPPSGNTLNANKVFSLLYTFGTPLFNPLIYCVRNIEIRGEFKKCLYQ</sequence>
<comment type="caution">
    <text evidence="16">The sequence shown here is derived from an EMBL/GenBank/DDBJ whole genome shotgun (WGS) entry which is preliminary data.</text>
</comment>
<feature type="transmembrane region" description="Helical" evidence="14">
    <location>
        <begin position="241"/>
        <end position="260"/>
    </location>
</feature>
<evidence type="ECO:0000256" key="7">
    <source>
        <dbReference type="ARBA" id="ARBA00023040"/>
    </source>
</evidence>
<evidence type="ECO:0000256" key="6">
    <source>
        <dbReference type="ARBA" id="ARBA00022989"/>
    </source>
</evidence>
<feature type="transmembrane region" description="Helical" evidence="14">
    <location>
        <begin position="272"/>
        <end position="291"/>
    </location>
</feature>
<dbReference type="GO" id="GO:0004984">
    <property type="term" value="F:olfactory receptor activity"/>
    <property type="evidence" value="ECO:0007669"/>
    <property type="project" value="InterPro"/>
</dbReference>
<dbReference type="PROSITE" id="PS00237">
    <property type="entry name" value="G_PROTEIN_RECEP_F1_1"/>
    <property type="match status" value="1"/>
</dbReference>
<keyword evidence="5 14" id="KW-0552">Olfaction</keyword>
<dbReference type="Pfam" id="PF13853">
    <property type="entry name" value="7tm_4"/>
    <property type="match status" value="1"/>
</dbReference>
<dbReference type="PANTHER" id="PTHR24242:SF387">
    <property type="entry name" value="OLFACTORY RECEPTOR"/>
    <property type="match status" value="1"/>
</dbReference>
<feature type="transmembrane region" description="Helical" evidence="14">
    <location>
        <begin position="25"/>
        <end position="50"/>
    </location>
</feature>